<dbReference type="GO" id="GO:0015344">
    <property type="term" value="F:siderophore uptake transmembrane transporter activity"/>
    <property type="evidence" value="ECO:0007669"/>
    <property type="project" value="TreeGrafter"/>
</dbReference>
<reference evidence="19" key="1">
    <citation type="submission" date="2020-09" db="EMBL/GenBank/DDBJ databases">
        <title>Bosea spartocytisi sp. nov. a root nodule endophyte of Spartocytisus supranubius in the high mountain ecosystem fo the Teide National Park (Canary Islands, Spain).</title>
        <authorList>
            <person name="Pulido-Suarez L."/>
            <person name="Peix A."/>
            <person name="Igual J.M."/>
            <person name="Socas-Perez N."/>
            <person name="Velazquez E."/>
            <person name="Flores-Felix J.D."/>
            <person name="Leon-Barrios M."/>
        </authorList>
    </citation>
    <scope>NUCLEOTIDE SEQUENCE</scope>
    <source>
        <strain evidence="19">SSUT16</strain>
    </source>
</reference>
<dbReference type="PROSITE" id="PS52016">
    <property type="entry name" value="TONB_DEPENDENT_REC_3"/>
    <property type="match status" value="1"/>
</dbReference>
<dbReference type="InterPro" id="IPR000531">
    <property type="entry name" value="Beta-barrel_TonB"/>
</dbReference>
<evidence type="ECO:0000256" key="15">
    <source>
        <dbReference type="RuleBase" id="RU003357"/>
    </source>
</evidence>
<proteinExistence type="inferred from homology"/>
<evidence type="ECO:0000256" key="14">
    <source>
        <dbReference type="PROSITE-ProRule" id="PRU01360"/>
    </source>
</evidence>
<evidence type="ECO:0000259" key="17">
    <source>
        <dbReference type="Pfam" id="PF00593"/>
    </source>
</evidence>
<evidence type="ECO:0000256" key="4">
    <source>
        <dbReference type="ARBA" id="ARBA00022452"/>
    </source>
</evidence>
<comment type="subcellular location">
    <subcellularLocation>
        <location evidence="1 14">Cell outer membrane</location>
        <topology evidence="1 14">Multi-pass membrane protein</topology>
    </subcellularLocation>
</comment>
<evidence type="ECO:0000256" key="2">
    <source>
        <dbReference type="ARBA" id="ARBA00009810"/>
    </source>
</evidence>
<keyword evidence="7 16" id="KW-0732">Signal</keyword>
<feature type="chain" id="PRO_5037714913" evidence="16">
    <location>
        <begin position="23"/>
        <end position="738"/>
    </location>
</feature>
<dbReference type="Gene3D" id="2.170.130.10">
    <property type="entry name" value="TonB-dependent receptor, plug domain"/>
    <property type="match status" value="1"/>
</dbReference>
<dbReference type="GO" id="GO:0015891">
    <property type="term" value="P:siderophore transport"/>
    <property type="evidence" value="ECO:0007669"/>
    <property type="project" value="InterPro"/>
</dbReference>
<dbReference type="Pfam" id="PF00593">
    <property type="entry name" value="TonB_dep_Rec_b-barrel"/>
    <property type="match status" value="1"/>
</dbReference>
<keyword evidence="12 19" id="KW-0675">Receptor</keyword>
<feature type="signal peptide" evidence="16">
    <location>
        <begin position="1"/>
        <end position="22"/>
    </location>
</feature>
<keyword evidence="6 14" id="KW-0812">Transmembrane</keyword>
<dbReference type="Proteomes" id="UP000619295">
    <property type="component" value="Unassembled WGS sequence"/>
</dbReference>
<dbReference type="NCBIfam" id="TIGR01783">
    <property type="entry name" value="TonB-siderophor"/>
    <property type="match status" value="1"/>
</dbReference>
<evidence type="ECO:0000256" key="8">
    <source>
        <dbReference type="ARBA" id="ARBA00023004"/>
    </source>
</evidence>
<feature type="domain" description="TonB-dependent receptor-like beta-barrel" evidence="17">
    <location>
        <begin position="254"/>
        <end position="707"/>
    </location>
</feature>
<keyword evidence="5" id="KW-0410">Iron transport</keyword>
<evidence type="ECO:0000256" key="1">
    <source>
        <dbReference type="ARBA" id="ARBA00004571"/>
    </source>
</evidence>
<dbReference type="GO" id="GO:0038023">
    <property type="term" value="F:signaling receptor activity"/>
    <property type="evidence" value="ECO:0007669"/>
    <property type="project" value="InterPro"/>
</dbReference>
<dbReference type="AlphaFoldDB" id="A0A927E5Z9"/>
<dbReference type="InterPro" id="IPR039426">
    <property type="entry name" value="TonB-dep_rcpt-like"/>
</dbReference>
<dbReference type="SUPFAM" id="SSF56935">
    <property type="entry name" value="Porins"/>
    <property type="match status" value="1"/>
</dbReference>
<dbReference type="InterPro" id="IPR037066">
    <property type="entry name" value="Plug_dom_sf"/>
</dbReference>
<organism evidence="19 20">
    <name type="scientific">Bosea spartocytisi</name>
    <dbReference type="NCBI Taxonomy" id="2773451"/>
    <lineage>
        <taxon>Bacteria</taxon>
        <taxon>Pseudomonadati</taxon>
        <taxon>Pseudomonadota</taxon>
        <taxon>Alphaproteobacteria</taxon>
        <taxon>Hyphomicrobiales</taxon>
        <taxon>Boseaceae</taxon>
        <taxon>Bosea</taxon>
    </lineage>
</organism>
<evidence type="ECO:0000256" key="7">
    <source>
        <dbReference type="ARBA" id="ARBA00022729"/>
    </source>
</evidence>
<dbReference type="InterPro" id="IPR036942">
    <property type="entry name" value="Beta-barrel_TonB_sf"/>
</dbReference>
<dbReference type="RefSeq" id="WP_191123588.1">
    <property type="nucleotide sequence ID" value="NZ_JACXWY010000002.1"/>
</dbReference>
<dbReference type="GO" id="GO:0009279">
    <property type="term" value="C:cell outer membrane"/>
    <property type="evidence" value="ECO:0007669"/>
    <property type="project" value="UniProtKB-SubCell"/>
</dbReference>
<keyword evidence="3 14" id="KW-0813">Transport</keyword>
<keyword evidence="10 15" id="KW-0798">TonB box</keyword>
<dbReference type="PANTHER" id="PTHR32552">
    <property type="entry name" value="FERRICHROME IRON RECEPTOR-RELATED"/>
    <property type="match status" value="1"/>
</dbReference>
<keyword evidence="20" id="KW-1185">Reference proteome</keyword>
<evidence type="ECO:0000256" key="6">
    <source>
        <dbReference type="ARBA" id="ARBA00022692"/>
    </source>
</evidence>
<evidence type="ECO:0000256" key="13">
    <source>
        <dbReference type="ARBA" id="ARBA00023237"/>
    </source>
</evidence>
<dbReference type="Gene3D" id="2.40.170.20">
    <property type="entry name" value="TonB-dependent receptor, beta-barrel domain"/>
    <property type="match status" value="1"/>
</dbReference>
<name>A0A927E5Z9_9HYPH</name>
<evidence type="ECO:0000313" key="19">
    <source>
        <dbReference type="EMBL" id="MBD3844717.1"/>
    </source>
</evidence>
<comment type="similarity">
    <text evidence="2 14 15">Belongs to the TonB-dependent receptor family.</text>
</comment>
<evidence type="ECO:0000313" key="20">
    <source>
        <dbReference type="Proteomes" id="UP000619295"/>
    </source>
</evidence>
<dbReference type="EMBL" id="JACXWY010000002">
    <property type="protein sequence ID" value="MBD3844717.1"/>
    <property type="molecule type" value="Genomic_DNA"/>
</dbReference>
<evidence type="ECO:0000256" key="16">
    <source>
        <dbReference type="SAM" id="SignalP"/>
    </source>
</evidence>
<dbReference type="InterPro" id="IPR012910">
    <property type="entry name" value="Plug_dom"/>
</dbReference>
<evidence type="ECO:0000256" key="5">
    <source>
        <dbReference type="ARBA" id="ARBA00022496"/>
    </source>
</evidence>
<dbReference type="NCBIfam" id="NF010651">
    <property type="entry name" value="PRK14050.1"/>
    <property type="match status" value="1"/>
</dbReference>
<keyword evidence="4 14" id="KW-1134">Transmembrane beta strand</keyword>
<dbReference type="InterPro" id="IPR010105">
    <property type="entry name" value="TonB_sidphr_rcpt"/>
</dbReference>
<keyword evidence="8" id="KW-0408">Iron</keyword>
<evidence type="ECO:0000256" key="3">
    <source>
        <dbReference type="ARBA" id="ARBA00022448"/>
    </source>
</evidence>
<evidence type="ECO:0000259" key="18">
    <source>
        <dbReference type="Pfam" id="PF07715"/>
    </source>
</evidence>
<comment type="caution">
    <text evidence="19">The sequence shown here is derived from an EMBL/GenBank/DDBJ whole genome shotgun (WGS) entry which is preliminary data.</text>
</comment>
<keyword evidence="13 14" id="KW-0998">Cell outer membrane</keyword>
<evidence type="ECO:0000256" key="9">
    <source>
        <dbReference type="ARBA" id="ARBA00023065"/>
    </source>
</evidence>
<dbReference type="FunFam" id="2.170.130.10:FF:000001">
    <property type="entry name" value="Catecholate siderophore TonB-dependent receptor"/>
    <property type="match status" value="1"/>
</dbReference>
<keyword evidence="11 14" id="KW-0472">Membrane</keyword>
<accession>A0A927E5Z9</accession>
<keyword evidence="9" id="KW-0406">Ion transport</keyword>
<evidence type="ECO:0000256" key="10">
    <source>
        <dbReference type="ARBA" id="ARBA00023077"/>
    </source>
</evidence>
<dbReference type="Pfam" id="PF07715">
    <property type="entry name" value="Plug"/>
    <property type="match status" value="1"/>
</dbReference>
<dbReference type="CDD" id="cd01347">
    <property type="entry name" value="ligand_gated_channel"/>
    <property type="match status" value="1"/>
</dbReference>
<evidence type="ECO:0000256" key="12">
    <source>
        <dbReference type="ARBA" id="ARBA00023170"/>
    </source>
</evidence>
<dbReference type="PANTHER" id="PTHR32552:SF68">
    <property type="entry name" value="FERRICHROME OUTER MEMBRANE TRANSPORTER_PHAGE RECEPTOR"/>
    <property type="match status" value="1"/>
</dbReference>
<protein>
    <submittedName>
        <fullName evidence="19">TonB-dependent siderophore receptor</fullName>
    </submittedName>
</protein>
<sequence length="738" mass="80394">MKIRFILGSATSLLAIAGPAFAQARQDRQAQTQPATVQLDTITVEGQAETATGPVNGYVPQRTGTGSKTNTPITAIPQAVSVIGRRELEDRNVQKVDEALRYTAGVTAQPFGPDPDTDWVFIRGFQATQTGMYLDGLSNYAFGFGGFQIDPFMLERVEVLKGPASVLYGGGNPGGIVNMISKRPNGRNFGLVETGINNFGNAYTNIDIGVSDKQGIWSTRLTGRISGGDQYTDVAKDFRGFILPQITYKPNGATSFTAYGYYSALDQIHVGGGFLPYVGTVVNAPFGRIPRKAFLGEPDIDSQKRVQTMLGWEFKHEFDNGWTFSQNARYGHMRGSQLGPYGYGYSGPDAPFGNGFQPLAPDYQLYRIGFQERTQVNTFLLDNRLERSFRTGPVEHSLLLGADYKYFNIDQTQASGGATPISVTNPVYGAPQGMPSVYLNQELDHHQFGLYLQDQLRFGDGWLVTLNGRYDYTKKKSVSAPGLLFSPSYSKNEAAFSGRAGLAYEFANGVTPYVSAATFFNPVFDAVPNLTGGPATPFQPEKGHQYEAGVKYKPGFMDALITASVFRLVKQNVVTPSPTALNPFASTQLGEVTSTGFELEAKANLDENWKVLASFTAFDLKTTKDTRAAYIGKTPFIVPEVTASGWLDYTVTEGPLRGLGLGAGLRYVGKSWADNENTLKVPAVTLVDAAIRYKIDDWSFAVNVTNLLDKVYVKSCQGYSGCGYGDARTVTVSASYKW</sequence>
<feature type="domain" description="TonB-dependent receptor plug" evidence="18">
    <location>
        <begin position="75"/>
        <end position="176"/>
    </location>
</feature>
<gene>
    <name evidence="19" type="ORF">IED13_03330</name>
</gene>
<evidence type="ECO:0000256" key="11">
    <source>
        <dbReference type="ARBA" id="ARBA00023136"/>
    </source>
</evidence>